<evidence type="ECO:0000256" key="2">
    <source>
        <dbReference type="ARBA" id="ARBA00022475"/>
    </source>
</evidence>
<sequence length="144" mass="14797">MTEQSSGTLGPSYPGEALGLPRNGSGSLASTGRRLGALLIDWLIAAGLALLALTLGAISEAVLSTVQLVVWLVLGAVSVRLFGFSPGQLALGLQVGAVDGKLPIGIGRTLARGLLIFLLVPPLFTDADGRGLQDRLTNTAVLRR</sequence>
<dbReference type="PANTHER" id="PTHR36115:SF6">
    <property type="entry name" value="PROLINE-RICH ANTIGEN HOMOLOG"/>
    <property type="match status" value="1"/>
</dbReference>
<dbReference type="PANTHER" id="PTHR36115">
    <property type="entry name" value="PROLINE-RICH ANTIGEN HOMOLOG-RELATED"/>
    <property type="match status" value="1"/>
</dbReference>
<dbReference type="RefSeq" id="WP_065144001.1">
    <property type="nucleotide sequence ID" value="NZ_LZLS01000097.1"/>
</dbReference>
<name>A0A1A3P111_MYCAS</name>
<dbReference type="InterPro" id="IPR010432">
    <property type="entry name" value="RDD"/>
</dbReference>
<protein>
    <recommendedName>
        <fullName evidence="7">RDD domain-containing protein</fullName>
    </recommendedName>
</protein>
<comment type="caution">
    <text evidence="8">The sequence shown here is derived from an EMBL/GenBank/DDBJ whole genome shotgun (WGS) entry which is preliminary data.</text>
</comment>
<evidence type="ECO:0000256" key="3">
    <source>
        <dbReference type="ARBA" id="ARBA00022692"/>
    </source>
</evidence>
<dbReference type="AlphaFoldDB" id="A0A1A3P111"/>
<dbReference type="GO" id="GO:0005886">
    <property type="term" value="C:plasma membrane"/>
    <property type="evidence" value="ECO:0007669"/>
    <property type="project" value="UniProtKB-SubCell"/>
</dbReference>
<feature type="transmembrane region" description="Helical" evidence="6">
    <location>
        <begin position="35"/>
        <end position="55"/>
    </location>
</feature>
<evidence type="ECO:0000259" key="7">
    <source>
        <dbReference type="Pfam" id="PF06271"/>
    </source>
</evidence>
<dbReference type="EMBL" id="LZLS01000097">
    <property type="protein sequence ID" value="OBK27355.1"/>
    <property type="molecule type" value="Genomic_DNA"/>
</dbReference>
<organism evidence="8 9">
    <name type="scientific">Mycobacterium asiaticum</name>
    <dbReference type="NCBI Taxonomy" id="1790"/>
    <lineage>
        <taxon>Bacteria</taxon>
        <taxon>Bacillati</taxon>
        <taxon>Actinomycetota</taxon>
        <taxon>Actinomycetes</taxon>
        <taxon>Mycobacteriales</taxon>
        <taxon>Mycobacteriaceae</taxon>
        <taxon>Mycobacterium</taxon>
    </lineage>
</organism>
<evidence type="ECO:0000256" key="1">
    <source>
        <dbReference type="ARBA" id="ARBA00004651"/>
    </source>
</evidence>
<keyword evidence="2" id="KW-1003">Cell membrane</keyword>
<accession>A0A1A3P111</accession>
<evidence type="ECO:0000256" key="5">
    <source>
        <dbReference type="ARBA" id="ARBA00023136"/>
    </source>
</evidence>
<dbReference type="InterPro" id="IPR051791">
    <property type="entry name" value="Pra-immunoreactive"/>
</dbReference>
<proteinExistence type="predicted"/>
<keyword evidence="5 6" id="KW-0472">Membrane</keyword>
<comment type="subcellular location">
    <subcellularLocation>
        <location evidence="1">Cell membrane</location>
        <topology evidence="1">Multi-pass membrane protein</topology>
    </subcellularLocation>
</comment>
<evidence type="ECO:0000313" key="8">
    <source>
        <dbReference type="EMBL" id="OBK27355.1"/>
    </source>
</evidence>
<evidence type="ECO:0000313" key="9">
    <source>
        <dbReference type="Proteomes" id="UP000093928"/>
    </source>
</evidence>
<reference evidence="8 9" key="1">
    <citation type="submission" date="2016-06" db="EMBL/GenBank/DDBJ databases">
        <authorList>
            <person name="Kjaerup R.B."/>
            <person name="Dalgaard T.S."/>
            <person name="Juul-Madsen H.R."/>
        </authorList>
    </citation>
    <scope>NUCLEOTIDE SEQUENCE [LARGE SCALE GENOMIC DNA]</scope>
    <source>
        <strain evidence="8 9">1165133.8</strain>
    </source>
</reference>
<evidence type="ECO:0000256" key="4">
    <source>
        <dbReference type="ARBA" id="ARBA00022989"/>
    </source>
</evidence>
<gene>
    <name evidence="8" type="ORF">A5634_22815</name>
</gene>
<keyword evidence="4 6" id="KW-1133">Transmembrane helix</keyword>
<feature type="transmembrane region" description="Helical" evidence="6">
    <location>
        <begin position="61"/>
        <end position="82"/>
    </location>
</feature>
<evidence type="ECO:0000256" key="6">
    <source>
        <dbReference type="SAM" id="Phobius"/>
    </source>
</evidence>
<feature type="domain" description="RDD" evidence="7">
    <location>
        <begin position="28"/>
        <end position="119"/>
    </location>
</feature>
<dbReference type="OrthoDB" id="5187110at2"/>
<dbReference type="Proteomes" id="UP000093928">
    <property type="component" value="Unassembled WGS sequence"/>
</dbReference>
<dbReference type="Pfam" id="PF06271">
    <property type="entry name" value="RDD"/>
    <property type="match status" value="1"/>
</dbReference>
<dbReference type="InterPro" id="IPR016795">
    <property type="entry name" value="UCP021697"/>
</dbReference>
<keyword evidence="3 6" id="KW-0812">Transmembrane</keyword>
<dbReference type="PIRSF" id="PIRSF021697">
    <property type="entry name" value="UCP021697"/>
    <property type="match status" value="1"/>
</dbReference>